<dbReference type="PANTHER" id="PTHR42926:SF1">
    <property type="entry name" value="CIRCADIAN CLOCK OSCILLATOR PROTEIN KAIC 1"/>
    <property type="match status" value="1"/>
</dbReference>
<evidence type="ECO:0000313" key="9">
    <source>
        <dbReference type="Proteomes" id="UP000005223"/>
    </source>
</evidence>
<evidence type="ECO:0000256" key="3">
    <source>
        <dbReference type="ARBA" id="ARBA00022679"/>
    </source>
</evidence>
<dbReference type="InterPro" id="IPR027417">
    <property type="entry name" value="P-loop_NTPase"/>
</dbReference>
<dbReference type="AlphaFoldDB" id="O27166"/>
<keyword evidence="5" id="KW-0418">Kinase</keyword>
<evidence type="ECO:0000256" key="2">
    <source>
        <dbReference type="ARBA" id="ARBA00022553"/>
    </source>
</evidence>
<evidence type="ECO:0000256" key="5">
    <source>
        <dbReference type="ARBA" id="ARBA00022777"/>
    </source>
</evidence>
<dbReference type="InterPro" id="IPR030665">
    <property type="entry name" value="KaiC"/>
</dbReference>
<evidence type="ECO:0000256" key="4">
    <source>
        <dbReference type="ARBA" id="ARBA00022737"/>
    </source>
</evidence>
<keyword evidence="2" id="KW-0597">Phosphoprotein</keyword>
<protein>
    <recommendedName>
        <fullName evidence="1">non-specific serine/threonine protein kinase</fullName>
        <ecNumber evidence="1">2.7.11.1</ecNumber>
    </recommendedName>
</protein>
<dbReference type="NCBIfam" id="NF006799">
    <property type="entry name" value="PRK09302.1"/>
    <property type="match status" value="1"/>
</dbReference>
<dbReference type="SUPFAM" id="SSF52540">
    <property type="entry name" value="P-loop containing nucleoside triphosphate hydrolases"/>
    <property type="match status" value="2"/>
</dbReference>
<dbReference type="GeneID" id="1471502"/>
<accession>O27166</accession>
<gene>
    <name evidence="8" type="ordered locus">MTH_1094</name>
</gene>
<name>O27166_METTH</name>
<dbReference type="InterPro" id="IPR014774">
    <property type="entry name" value="KaiC-like_dom"/>
</dbReference>
<dbReference type="RefSeq" id="WP_010876718.1">
    <property type="nucleotide sequence ID" value="NC_000916.1"/>
</dbReference>
<dbReference type="PaxDb" id="187420-MTH_1094"/>
<dbReference type="EnsemblBacteria" id="AAB85583">
    <property type="protein sequence ID" value="AAB85583"/>
    <property type="gene ID" value="MTH_1094"/>
</dbReference>
<dbReference type="InterPro" id="IPR003593">
    <property type="entry name" value="AAA+_ATPase"/>
</dbReference>
<dbReference type="STRING" id="187420.MTH_1094"/>
<dbReference type="PIRSF" id="PIRSF039117">
    <property type="entry name" value="KaiC"/>
    <property type="match status" value="1"/>
</dbReference>
<dbReference type="Gene3D" id="3.40.50.300">
    <property type="entry name" value="P-loop containing nucleotide triphosphate hydrolases"/>
    <property type="match status" value="2"/>
</dbReference>
<keyword evidence="9" id="KW-1185">Reference proteome</keyword>
<dbReference type="PANTHER" id="PTHR42926">
    <property type="match status" value="1"/>
</dbReference>
<evidence type="ECO:0000259" key="7">
    <source>
        <dbReference type="PROSITE" id="PS51146"/>
    </source>
</evidence>
<dbReference type="InterPro" id="IPR010624">
    <property type="entry name" value="KaiC_dom"/>
</dbReference>
<dbReference type="Proteomes" id="UP000005223">
    <property type="component" value="Chromosome"/>
</dbReference>
<evidence type="ECO:0000256" key="6">
    <source>
        <dbReference type="ARBA" id="ARBA00022801"/>
    </source>
</evidence>
<dbReference type="PATRIC" id="fig|187420.15.peg.1072"/>
<dbReference type="GO" id="GO:0005524">
    <property type="term" value="F:ATP binding"/>
    <property type="evidence" value="ECO:0007669"/>
    <property type="project" value="InterPro"/>
</dbReference>
<dbReference type="InterPro" id="IPR051347">
    <property type="entry name" value="Circadian_clock_KaiC-rel"/>
</dbReference>
<dbReference type="SMART" id="SM00382">
    <property type="entry name" value="AAA"/>
    <property type="match status" value="2"/>
</dbReference>
<keyword evidence="4" id="KW-0677">Repeat</keyword>
<feature type="domain" description="KaiC" evidence="7">
    <location>
        <begin position="244"/>
        <end position="470"/>
    </location>
</feature>
<dbReference type="HOGENOM" id="CLU_023669_4_1_2"/>
<evidence type="ECO:0000256" key="1">
    <source>
        <dbReference type="ARBA" id="ARBA00012513"/>
    </source>
</evidence>
<dbReference type="Pfam" id="PF06745">
    <property type="entry name" value="ATPase"/>
    <property type="match status" value="2"/>
</dbReference>
<reference evidence="8 9" key="1">
    <citation type="journal article" date="1997" name="J. Bacteriol.">
        <title>Complete genome sequence of Methanobacterium thermoautotrophicum deltaH: functional analysis and comparative genomics.</title>
        <authorList>
            <person name="Smith D.R."/>
            <person name="Doucette-Stamm L.A."/>
            <person name="Deloughery C."/>
            <person name="Lee H.-M."/>
            <person name="Dubois J."/>
            <person name="Aldredge T."/>
            <person name="Bashirzadeh R."/>
            <person name="Blakely D."/>
            <person name="Cook R."/>
            <person name="Gilbert K."/>
            <person name="Harrison D."/>
            <person name="Hoang L."/>
            <person name="Keagle P."/>
            <person name="Lumm W."/>
            <person name="Pothier B."/>
            <person name="Qiu D."/>
            <person name="Spadafora R."/>
            <person name="Vicare R."/>
            <person name="Wang Y."/>
            <person name="Wierzbowski J."/>
            <person name="Gibson R."/>
            <person name="Jiwani N."/>
            <person name="Caruso A."/>
            <person name="Bush D."/>
            <person name="Safer H."/>
            <person name="Patwell D."/>
            <person name="Prabhakar S."/>
            <person name="McDougall S."/>
            <person name="Shimer G."/>
            <person name="Goyal A."/>
            <person name="Pietrovski S."/>
            <person name="Church G.M."/>
            <person name="Daniels C.J."/>
            <person name="Mao J.-i."/>
            <person name="Rice P."/>
            <person name="Nolling J."/>
            <person name="Reeve J.N."/>
        </authorList>
    </citation>
    <scope>NUCLEOTIDE SEQUENCE [LARGE SCALE GENOMIC DNA]</scope>
    <source>
        <strain evidence="9">ATCC 29096 / DSM 1053 / JCM 10044 / NBRC 100330 / Delta H</strain>
    </source>
</reference>
<dbReference type="GO" id="GO:0004674">
    <property type="term" value="F:protein serine/threonine kinase activity"/>
    <property type="evidence" value="ECO:0007669"/>
    <property type="project" value="UniProtKB-EC"/>
</dbReference>
<evidence type="ECO:0000313" key="8">
    <source>
        <dbReference type="EMBL" id="AAB85583.1"/>
    </source>
</evidence>
<dbReference type="GO" id="GO:0016787">
    <property type="term" value="F:hydrolase activity"/>
    <property type="evidence" value="ECO:0007669"/>
    <property type="project" value="UniProtKB-KW"/>
</dbReference>
<dbReference type="EMBL" id="AE000666">
    <property type="protein sequence ID" value="AAB85583.1"/>
    <property type="molecule type" value="Genomic_DNA"/>
</dbReference>
<keyword evidence="3" id="KW-0808">Transferase</keyword>
<sequence>MDFENIEKAPTGIKGLDMITEGGFPRGRNTLIYGGPGTGKTFIAMEFLLKGASVYGEPGVMVSFDEAMENLIENFRSSDRLLERLIDEGLLFIEDASRGMDPDAGSYSLEALKLRLEDAIRRTGARRVVLDKVDNLFDGTERQGMIGFELRELIRWLNGMGVTSVFTSGDYGGSPTHRLEEYISDCVIHLTHTFEGQVGTRHLRIVKYRGSGHGLNRYPFIITRRGASIFPITSISLDYSVSRELVSTGIPTLDEMLGGGVYRGSAVLVSGTTGAGKTSLLSKFAYESCRRGERCLFFSNEEPADQIVRNMESIGIKLGEFLGDKLLIHSDRPTSLGLEAHLTYMQDLIMDFNPDSVLVDPVTGLAGAGGSPETRNENAKHLFIRLTDFLKGRGITSIFSYLIASPFTATTTELKLSSLIDTWIVLESIRANGEYRRSLRILKSRGMNHSSSVAEVRFTDRGILIKGGSW</sequence>
<dbReference type="EC" id="2.7.11.1" evidence="1"/>
<dbReference type="PRINTS" id="PR01874">
    <property type="entry name" value="DNAREPAIRADA"/>
</dbReference>
<keyword evidence="6" id="KW-0378">Hydrolase</keyword>
<dbReference type="InParanoid" id="O27166"/>
<feature type="domain" description="KaiC" evidence="7">
    <location>
        <begin position="7"/>
        <end position="243"/>
    </location>
</feature>
<organism evidence="8 9">
    <name type="scientific">Methanothermobacter thermautotrophicus (strain ATCC 29096 / DSM 1053 / JCM 10044 / NBRC 100330 / Delta H)</name>
    <name type="common">Methanobacterium thermoautotrophicum</name>
    <dbReference type="NCBI Taxonomy" id="187420"/>
    <lineage>
        <taxon>Archaea</taxon>
        <taxon>Methanobacteriati</taxon>
        <taxon>Methanobacteriota</taxon>
        <taxon>Methanomada group</taxon>
        <taxon>Methanobacteria</taxon>
        <taxon>Methanobacteriales</taxon>
        <taxon>Methanobacteriaceae</taxon>
        <taxon>Methanothermobacter</taxon>
    </lineage>
</organism>
<dbReference type="PROSITE" id="PS51146">
    <property type="entry name" value="KAIC"/>
    <property type="match status" value="2"/>
</dbReference>
<dbReference type="PIR" id="D69012">
    <property type="entry name" value="D69012"/>
</dbReference>
<dbReference type="KEGG" id="mth:MTH_1094"/>
<proteinExistence type="predicted"/>